<dbReference type="Gene3D" id="1.20.1050.60">
    <property type="entry name" value="alpha-1,2-mannosidase"/>
    <property type="match status" value="1"/>
</dbReference>
<evidence type="ECO:0000256" key="1">
    <source>
        <dbReference type="SAM" id="MobiDB-lite"/>
    </source>
</evidence>
<dbReference type="GO" id="GO:0016787">
    <property type="term" value="F:hydrolase activity"/>
    <property type="evidence" value="ECO:0007669"/>
    <property type="project" value="UniProtKB-KW"/>
</dbReference>
<proteinExistence type="predicted"/>
<dbReference type="Gene3D" id="3.30.2080.10">
    <property type="entry name" value="GH92 mannosidase domain"/>
    <property type="match status" value="1"/>
</dbReference>
<feature type="domain" description="Glycosyl hydrolase family 92 N-terminal" evidence="4">
    <location>
        <begin position="44"/>
        <end position="262"/>
    </location>
</feature>
<feature type="signal peptide" evidence="2">
    <location>
        <begin position="1"/>
        <end position="24"/>
    </location>
</feature>
<dbReference type="PANTHER" id="PTHR12143">
    <property type="entry name" value="PEPTIDE N-GLYCANASE PNGASE -RELATED"/>
    <property type="match status" value="1"/>
</dbReference>
<keyword evidence="2" id="KW-0732">Signal</keyword>
<dbReference type="EMBL" id="JBIAHM010000014">
    <property type="protein sequence ID" value="MFE9603631.1"/>
    <property type="molecule type" value="Genomic_DNA"/>
</dbReference>
<dbReference type="Gene3D" id="1.20.1610.10">
    <property type="entry name" value="alpha-1,2-mannosidases domains"/>
    <property type="match status" value="1"/>
</dbReference>
<evidence type="ECO:0000259" key="3">
    <source>
        <dbReference type="Pfam" id="PF07971"/>
    </source>
</evidence>
<keyword evidence="6" id="KW-1185">Reference proteome</keyword>
<dbReference type="NCBIfam" id="TIGR01180">
    <property type="entry name" value="aman2_put"/>
    <property type="match status" value="1"/>
</dbReference>
<dbReference type="Proteomes" id="UP001601303">
    <property type="component" value="Unassembled WGS sequence"/>
</dbReference>
<organism evidence="5 6">
    <name type="scientific">Streptomyces hokutonensis</name>
    <dbReference type="NCBI Taxonomy" id="1306990"/>
    <lineage>
        <taxon>Bacteria</taxon>
        <taxon>Bacillati</taxon>
        <taxon>Actinomycetota</taxon>
        <taxon>Actinomycetes</taxon>
        <taxon>Kitasatosporales</taxon>
        <taxon>Streptomycetaceae</taxon>
        <taxon>Streptomyces</taxon>
    </lineage>
</organism>
<sequence length="695" mass="73812">MVRLPLLRAVLAASVLVASGTAAAAPVRADGKPRPRAVDDLARYVNPFVGTAPGGPDFGHGGGAGNTFPGASAPLGGVQWSPDTVTYQHGGYSYGDNRIRGFSLAHISGAGCAAYGNVPFMPTQEAVPPAYATFSHANEQATPGSYHVTFDNGIGTDLTTTQRSGIARFTYPATDTRPAAVSIDAARAFTAATGSVDIGTNTLSGYSDSGAFCKSKNRYRLYFHATFDQPFAQATHPDGRAGAAMVTFAPGVRTVTARVGVSFVDVEGARRNALTEQAARSYDTVRQAVRADWNTWLNRVTVGGGTDAQRRVFYTALYHALLHPSVFSDTDGRYTGMDGFVHRTRTGHVQYANFSGWDVYRCQVQLLALLAPREASDIAQSVLNQGLQGGYFDRWTLANGGSGVMVGDPLPVIASAIHAFGGTDFDADVLLRTALADRQDDRQRPGHTQYDTLGYVPAGTKGVWGSVSTTLEYAVADYALAQLAHRLGNLTAYNTLLRASGNWRNLFNPATGYIQPRAADGTWPAFTPAQNTEYVEGNGAQYTWMVPQDLPGLFAAMGGDTAVTARLDTFFTSLNAGASEPYAYLGNEPSFGTPWAYTHVGHTDRADAVVHRALSTLFSDVPGGLVGNDDLGAMSSWAVWASLGLYPEVPGSAQLARTAPLFTTATVHRGDGTTLTVGSASPRHSLRQPPKRSLR</sequence>
<dbReference type="InterPro" id="IPR008928">
    <property type="entry name" value="6-hairpin_glycosidase_sf"/>
</dbReference>
<feature type="compositionally biased region" description="Basic residues" evidence="1">
    <location>
        <begin position="684"/>
        <end position="695"/>
    </location>
</feature>
<evidence type="ECO:0000256" key="2">
    <source>
        <dbReference type="SAM" id="SignalP"/>
    </source>
</evidence>
<reference evidence="5 6" key="1">
    <citation type="submission" date="2024-10" db="EMBL/GenBank/DDBJ databases">
        <title>The Natural Products Discovery Center: Release of the First 8490 Sequenced Strains for Exploring Actinobacteria Biosynthetic Diversity.</title>
        <authorList>
            <person name="Kalkreuter E."/>
            <person name="Kautsar S.A."/>
            <person name="Yang D."/>
            <person name="Bader C.D."/>
            <person name="Teijaro C.N."/>
            <person name="Fluegel L."/>
            <person name="Davis C.M."/>
            <person name="Simpson J.R."/>
            <person name="Lauterbach L."/>
            <person name="Steele A.D."/>
            <person name="Gui C."/>
            <person name="Meng S."/>
            <person name="Li G."/>
            <person name="Viehrig K."/>
            <person name="Ye F."/>
            <person name="Su P."/>
            <person name="Kiefer A.F."/>
            <person name="Nichols A."/>
            <person name="Cepeda A.J."/>
            <person name="Yan W."/>
            <person name="Fan B."/>
            <person name="Jiang Y."/>
            <person name="Adhikari A."/>
            <person name="Zheng C.-J."/>
            <person name="Schuster L."/>
            <person name="Cowan T.M."/>
            <person name="Smanski M.J."/>
            <person name="Chevrette M.G."/>
            <person name="De Carvalho L.P.S."/>
            <person name="Shen B."/>
        </authorList>
    </citation>
    <scope>NUCLEOTIDE SEQUENCE [LARGE SCALE GENOMIC DNA]</scope>
    <source>
        <strain evidence="5 6">NPDC006488</strain>
    </source>
</reference>
<dbReference type="InterPro" id="IPR050883">
    <property type="entry name" value="PNGase"/>
</dbReference>
<dbReference type="RefSeq" id="WP_388112367.1">
    <property type="nucleotide sequence ID" value="NZ_JBIAHM010000014.1"/>
</dbReference>
<feature type="chain" id="PRO_5046755526" evidence="2">
    <location>
        <begin position="25"/>
        <end position="695"/>
    </location>
</feature>
<feature type="domain" description="Glycosyl hydrolase family 92" evidence="3">
    <location>
        <begin position="268"/>
        <end position="679"/>
    </location>
</feature>
<evidence type="ECO:0000313" key="5">
    <source>
        <dbReference type="EMBL" id="MFE9603631.1"/>
    </source>
</evidence>
<name>A0ABW6MBZ7_9ACTN</name>
<dbReference type="Pfam" id="PF07971">
    <property type="entry name" value="Glyco_hydro_92"/>
    <property type="match status" value="1"/>
</dbReference>
<dbReference type="InterPro" id="IPR014718">
    <property type="entry name" value="GH-type_carb-bd"/>
</dbReference>
<dbReference type="Pfam" id="PF17678">
    <property type="entry name" value="Glyco_hydro_92N"/>
    <property type="match status" value="1"/>
</dbReference>
<protein>
    <submittedName>
        <fullName evidence="5">GH92 family glycosyl hydrolase</fullName>
    </submittedName>
</protein>
<dbReference type="InterPro" id="IPR041371">
    <property type="entry name" value="GH92_N"/>
</dbReference>
<keyword evidence="5" id="KW-0378">Hydrolase</keyword>
<gene>
    <name evidence="5" type="ORF">ACFYNQ_34360</name>
</gene>
<feature type="region of interest" description="Disordered" evidence="1">
    <location>
        <begin position="672"/>
        <end position="695"/>
    </location>
</feature>
<dbReference type="InterPro" id="IPR005887">
    <property type="entry name" value="GH92_a_mannosidase_put"/>
</dbReference>
<dbReference type="SUPFAM" id="SSF48208">
    <property type="entry name" value="Six-hairpin glycosidases"/>
    <property type="match status" value="1"/>
</dbReference>
<evidence type="ECO:0000313" key="6">
    <source>
        <dbReference type="Proteomes" id="UP001601303"/>
    </source>
</evidence>
<evidence type="ECO:0000259" key="4">
    <source>
        <dbReference type="Pfam" id="PF17678"/>
    </source>
</evidence>
<dbReference type="InterPro" id="IPR012939">
    <property type="entry name" value="Glyco_hydro_92"/>
</dbReference>
<dbReference type="Gene3D" id="2.70.98.10">
    <property type="match status" value="1"/>
</dbReference>
<dbReference type="PANTHER" id="PTHR12143:SF39">
    <property type="entry name" value="SECRETED PROTEIN"/>
    <property type="match status" value="1"/>
</dbReference>
<accession>A0ABW6MBZ7</accession>
<comment type="caution">
    <text evidence="5">The sequence shown here is derived from an EMBL/GenBank/DDBJ whole genome shotgun (WGS) entry which is preliminary data.</text>
</comment>